<evidence type="ECO:0000313" key="2">
    <source>
        <dbReference type="Proteomes" id="UP001589628"/>
    </source>
</evidence>
<name>A0ABV5Z6J0_9GAMM</name>
<reference evidence="1 2" key="1">
    <citation type="submission" date="2024-09" db="EMBL/GenBank/DDBJ databases">
        <authorList>
            <person name="Sun Q."/>
            <person name="Mori K."/>
        </authorList>
    </citation>
    <scope>NUCLEOTIDE SEQUENCE [LARGE SCALE GENOMIC DNA]</scope>
    <source>
        <strain evidence="1 2">ATCC 51285</strain>
    </source>
</reference>
<evidence type="ECO:0008006" key="3">
    <source>
        <dbReference type="Google" id="ProtNLM"/>
    </source>
</evidence>
<evidence type="ECO:0000313" key="1">
    <source>
        <dbReference type="EMBL" id="MFB9884887.1"/>
    </source>
</evidence>
<dbReference type="EMBL" id="JBHLZN010000001">
    <property type="protein sequence ID" value="MFB9884887.1"/>
    <property type="molecule type" value="Genomic_DNA"/>
</dbReference>
<dbReference type="Proteomes" id="UP001589628">
    <property type="component" value="Unassembled WGS sequence"/>
</dbReference>
<accession>A0ABV5Z6J0</accession>
<keyword evidence="2" id="KW-1185">Reference proteome</keyword>
<organism evidence="1 2">
    <name type="scientific">Balneatrix alpica</name>
    <dbReference type="NCBI Taxonomy" id="75684"/>
    <lineage>
        <taxon>Bacteria</taxon>
        <taxon>Pseudomonadati</taxon>
        <taxon>Pseudomonadota</taxon>
        <taxon>Gammaproteobacteria</taxon>
        <taxon>Oceanospirillales</taxon>
        <taxon>Balneatrichaceae</taxon>
        <taxon>Balneatrix</taxon>
    </lineage>
</organism>
<gene>
    <name evidence="1" type="ORF">ACFFLH_00465</name>
</gene>
<dbReference type="RefSeq" id="WP_155888989.1">
    <property type="nucleotide sequence ID" value="NZ_JBHLZN010000001.1"/>
</dbReference>
<comment type="caution">
    <text evidence="1">The sequence shown here is derived from an EMBL/GenBank/DDBJ whole genome shotgun (WGS) entry which is preliminary data.</text>
</comment>
<protein>
    <recommendedName>
        <fullName evidence="3">Preprotein translocase subunit YajC</fullName>
    </recommendedName>
</protein>
<proteinExistence type="predicted"/>
<sequence length="162" mass="18634">MMWVVVAVALALLGSLFWILPSPKQRAQMLLREQARQLGLQVRMQKIQFPRAPGQLEDAPALKITYCLPSVQKQDKAVEISHWQLSRGQGSYPFNAAWVWLAATAYPEHKRAQLEEWLAELPLSCLAVWKTPLEYGVLWQEKDEQELRHLQQSLQAALKLHL</sequence>